<evidence type="ECO:0000313" key="2">
    <source>
        <dbReference type="Proteomes" id="UP000265520"/>
    </source>
</evidence>
<dbReference type="Proteomes" id="UP000265520">
    <property type="component" value="Unassembled WGS sequence"/>
</dbReference>
<name>A0A392SHC3_9FABA</name>
<proteinExistence type="predicted"/>
<feature type="non-terminal residue" evidence="1">
    <location>
        <position position="40"/>
    </location>
</feature>
<protein>
    <submittedName>
        <fullName evidence="1">Uncharacterized protein</fullName>
    </submittedName>
</protein>
<dbReference type="EMBL" id="LXQA010384766">
    <property type="protein sequence ID" value="MCI48303.1"/>
    <property type="molecule type" value="Genomic_DNA"/>
</dbReference>
<sequence length="40" mass="4776">MTVRRRDGSDGEVETRKRRVENEIVGKKKQRGREMVKMET</sequence>
<accession>A0A392SHC3</accession>
<dbReference type="AlphaFoldDB" id="A0A392SHC3"/>
<reference evidence="1 2" key="1">
    <citation type="journal article" date="2018" name="Front. Plant Sci.">
        <title>Red Clover (Trifolium pratense) and Zigzag Clover (T. medium) - A Picture of Genomic Similarities and Differences.</title>
        <authorList>
            <person name="Dluhosova J."/>
            <person name="Istvanek J."/>
            <person name="Nedelnik J."/>
            <person name="Repkova J."/>
        </authorList>
    </citation>
    <scope>NUCLEOTIDE SEQUENCE [LARGE SCALE GENOMIC DNA]</scope>
    <source>
        <strain evidence="2">cv. 10/8</strain>
        <tissue evidence="1">Leaf</tissue>
    </source>
</reference>
<keyword evidence="2" id="KW-1185">Reference proteome</keyword>
<comment type="caution">
    <text evidence="1">The sequence shown here is derived from an EMBL/GenBank/DDBJ whole genome shotgun (WGS) entry which is preliminary data.</text>
</comment>
<organism evidence="1 2">
    <name type="scientific">Trifolium medium</name>
    <dbReference type="NCBI Taxonomy" id="97028"/>
    <lineage>
        <taxon>Eukaryota</taxon>
        <taxon>Viridiplantae</taxon>
        <taxon>Streptophyta</taxon>
        <taxon>Embryophyta</taxon>
        <taxon>Tracheophyta</taxon>
        <taxon>Spermatophyta</taxon>
        <taxon>Magnoliopsida</taxon>
        <taxon>eudicotyledons</taxon>
        <taxon>Gunneridae</taxon>
        <taxon>Pentapetalae</taxon>
        <taxon>rosids</taxon>
        <taxon>fabids</taxon>
        <taxon>Fabales</taxon>
        <taxon>Fabaceae</taxon>
        <taxon>Papilionoideae</taxon>
        <taxon>50 kb inversion clade</taxon>
        <taxon>NPAAA clade</taxon>
        <taxon>Hologalegina</taxon>
        <taxon>IRL clade</taxon>
        <taxon>Trifolieae</taxon>
        <taxon>Trifolium</taxon>
    </lineage>
</organism>
<evidence type="ECO:0000313" key="1">
    <source>
        <dbReference type="EMBL" id="MCI48303.1"/>
    </source>
</evidence>